<dbReference type="Proteomes" id="UP000316330">
    <property type="component" value="Unassembled WGS sequence"/>
</dbReference>
<dbReference type="SUPFAM" id="SSF53335">
    <property type="entry name" value="S-adenosyl-L-methionine-dependent methyltransferases"/>
    <property type="match status" value="1"/>
</dbReference>
<keyword evidence="2" id="KW-0489">Methyltransferase</keyword>
<evidence type="ECO:0000313" key="2">
    <source>
        <dbReference type="EMBL" id="TVY00451.1"/>
    </source>
</evidence>
<sequence length="238" mass="26906">MENKFVAPAYPQTGVASTCRSFDEYRAMFRLEDEILRRGPVLDVAGGASSFTAQLDAMGIPAVAVDPFYDGLSEQVIADGYKEIEVSSAKIAAMANSYDWSFYGSPENHRRIRESSMDLFAEHFRNETTRSRYYAASLPNLPFEDDTFQLAVCSHFLFLYSDAFDKRFHAAAIAELLRVLRPGGELRIYPLITLKWEEPSFLNELLEELKGVAQVEFLTSYLPFTPAKSPLLRLEKSI</sequence>
<reference evidence="2 3" key="1">
    <citation type="submission" date="2019-07" db="EMBL/GenBank/DDBJ databases">
        <authorList>
            <person name="Kim J."/>
        </authorList>
    </citation>
    <scope>NUCLEOTIDE SEQUENCE [LARGE SCALE GENOMIC DNA]</scope>
    <source>
        <strain evidence="2 3">G13</strain>
    </source>
</reference>
<dbReference type="EMBL" id="VNJJ01000005">
    <property type="protein sequence ID" value="TVY00451.1"/>
    <property type="molecule type" value="Genomic_DNA"/>
</dbReference>
<dbReference type="InterPro" id="IPR013216">
    <property type="entry name" value="Methyltransf_11"/>
</dbReference>
<feature type="domain" description="Methyltransferase type 11" evidence="1">
    <location>
        <begin position="121"/>
        <end position="186"/>
    </location>
</feature>
<dbReference type="GO" id="GO:0032259">
    <property type="term" value="P:methylation"/>
    <property type="evidence" value="ECO:0007669"/>
    <property type="project" value="UniProtKB-KW"/>
</dbReference>
<accession>A0A559JKP1</accession>
<dbReference type="RefSeq" id="WP_144701023.1">
    <property type="nucleotide sequence ID" value="NZ_VNJJ01000005.1"/>
</dbReference>
<evidence type="ECO:0000259" key="1">
    <source>
        <dbReference type="Pfam" id="PF08241"/>
    </source>
</evidence>
<dbReference type="AlphaFoldDB" id="A0A559JKP1"/>
<proteinExistence type="predicted"/>
<dbReference type="OrthoDB" id="9787807at2"/>
<dbReference type="Gene3D" id="3.40.50.150">
    <property type="entry name" value="Vaccinia Virus protein VP39"/>
    <property type="match status" value="1"/>
</dbReference>
<protein>
    <submittedName>
        <fullName evidence="2">Class I SAM-dependent methyltransferase</fullName>
    </submittedName>
</protein>
<dbReference type="GO" id="GO:0008757">
    <property type="term" value="F:S-adenosylmethionine-dependent methyltransferase activity"/>
    <property type="evidence" value="ECO:0007669"/>
    <property type="project" value="InterPro"/>
</dbReference>
<comment type="caution">
    <text evidence="2">The sequence shown here is derived from an EMBL/GenBank/DDBJ whole genome shotgun (WGS) entry which is preliminary data.</text>
</comment>
<keyword evidence="3" id="KW-1185">Reference proteome</keyword>
<organism evidence="2 3">
    <name type="scientific">Cohnella terricola</name>
    <dbReference type="NCBI Taxonomy" id="1289167"/>
    <lineage>
        <taxon>Bacteria</taxon>
        <taxon>Bacillati</taxon>
        <taxon>Bacillota</taxon>
        <taxon>Bacilli</taxon>
        <taxon>Bacillales</taxon>
        <taxon>Paenibacillaceae</taxon>
        <taxon>Cohnella</taxon>
    </lineage>
</organism>
<keyword evidence="2" id="KW-0808">Transferase</keyword>
<evidence type="ECO:0000313" key="3">
    <source>
        <dbReference type="Proteomes" id="UP000316330"/>
    </source>
</evidence>
<gene>
    <name evidence="2" type="ORF">FPZ45_10485</name>
</gene>
<name>A0A559JKP1_9BACL</name>
<dbReference type="InterPro" id="IPR029063">
    <property type="entry name" value="SAM-dependent_MTases_sf"/>
</dbReference>
<dbReference type="Pfam" id="PF08241">
    <property type="entry name" value="Methyltransf_11"/>
    <property type="match status" value="1"/>
</dbReference>